<name>A0A8H7BP46_9FUNG</name>
<dbReference type="EMBL" id="JABAYA010000064">
    <property type="protein sequence ID" value="KAF7727123.1"/>
    <property type="molecule type" value="Genomic_DNA"/>
</dbReference>
<organism evidence="3 4">
    <name type="scientific">Apophysomyces ossiformis</name>
    <dbReference type="NCBI Taxonomy" id="679940"/>
    <lineage>
        <taxon>Eukaryota</taxon>
        <taxon>Fungi</taxon>
        <taxon>Fungi incertae sedis</taxon>
        <taxon>Mucoromycota</taxon>
        <taxon>Mucoromycotina</taxon>
        <taxon>Mucoromycetes</taxon>
        <taxon>Mucorales</taxon>
        <taxon>Mucorineae</taxon>
        <taxon>Mucoraceae</taxon>
        <taxon>Apophysomyces</taxon>
    </lineage>
</organism>
<reference evidence="3" key="1">
    <citation type="submission" date="2020-01" db="EMBL/GenBank/DDBJ databases">
        <title>Genome Sequencing of Three Apophysomyces-Like Fungal Strains Confirms a Novel Fungal Genus in the Mucoromycota with divergent Burkholderia-like Endosymbiotic Bacteria.</title>
        <authorList>
            <person name="Stajich J.E."/>
            <person name="Macias A.M."/>
            <person name="Carter-House D."/>
            <person name="Lovett B."/>
            <person name="Kasson L.R."/>
            <person name="Berry K."/>
            <person name="Grigoriev I."/>
            <person name="Chang Y."/>
            <person name="Spatafora J."/>
            <person name="Kasson M.T."/>
        </authorList>
    </citation>
    <scope>NUCLEOTIDE SEQUENCE</scope>
    <source>
        <strain evidence="3">NRRL A-21654</strain>
    </source>
</reference>
<evidence type="ECO:0000313" key="4">
    <source>
        <dbReference type="Proteomes" id="UP000605846"/>
    </source>
</evidence>
<keyword evidence="4" id="KW-1185">Reference proteome</keyword>
<feature type="domain" description="DSC E3 ubiquitin ligase complex subunit 3 ubiquitin-like" evidence="2">
    <location>
        <begin position="86"/>
        <end position="142"/>
    </location>
</feature>
<dbReference type="InterPro" id="IPR019413">
    <property type="entry name" value="Dsc3_ub-like_dom"/>
</dbReference>
<comment type="caution">
    <text evidence="3">The sequence shown here is derived from an EMBL/GenBank/DDBJ whole genome shotgun (WGS) entry which is preliminary data.</text>
</comment>
<evidence type="ECO:0000259" key="2">
    <source>
        <dbReference type="Pfam" id="PF10302"/>
    </source>
</evidence>
<accession>A0A8H7BP46</accession>
<dbReference type="Pfam" id="PF10302">
    <property type="entry name" value="Dsc3_N"/>
    <property type="match status" value="1"/>
</dbReference>
<feature type="compositionally biased region" description="Polar residues" evidence="1">
    <location>
        <begin position="7"/>
        <end position="31"/>
    </location>
</feature>
<sequence>MGCCASRPSSTNDDMTMTPASVPITSDQNHAASHDVKPATSPSLAPAPKSCNVVDPVGSSIKGGDDEKLRNETMRAGSPKVETWPIQVRLSNAQDVRLTIPASAPFMSIAGLRQSLQPHIDNASSTRIKFIYLGRILPDALLIVPATADTTKNCIRIQKDSVIQAMVSKVQ</sequence>
<dbReference type="AlphaFoldDB" id="A0A8H7BP46"/>
<evidence type="ECO:0000313" key="3">
    <source>
        <dbReference type="EMBL" id="KAF7727123.1"/>
    </source>
</evidence>
<dbReference type="OrthoDB" id="2378192at2759"/>
<feature type="region of interest" description="Disordered" evidence="1">
    <location>
        <begin position="1"/>
        <end position="49"/>
    </location>
</feature>
<proteinExistence type="predicted"/>
<gene>
    <name evidence="3" type="ORF">EC973_007984</name>
</gene>
<protein>
    <recommendedName>
        <fullName evidence="2">DSC E3 ubiquitin ligase complex subunit 3 ubiquitin-like domain-containing protein</fullName>
    </recommendedName>
</protein>
<dbReference type="Proteomes" id="UP000605846">
    <property type="component" value="Unassembled WGS sequence"/>
</dbReference>
<evidence type="ECO:0000256" key="1">
    <source>
        <dbReference type="SAM" id="MobiDB-lite"/>
    </source>
</evidence>